<dbReference type="AlphaFoldDB" id="D3UJI3"/>
<dbReference type="HOGENOM" id="CLU_064827_4_1_7"/>
<dbReference type="CDD" id="cd04645">
    <property type="entry name" value="LbH_gamma_CA_like"/>
    <property type="match status" value="1"/>
</dbReference>
<dbReference type="EMBL" id="FN555004">
    <property type="protein sequence ID" value="CBG40659.1"/>
    <property type="molecule type" value="Genomic_DNA"/>
</dbReference>
<keyword evidence="1" id="KW-0808">Transferase</keyword>
<keyword evidence="2" id="KW-1185">Reference proteome</keyword>
<dbReference type="Pfam" id="PF00132">
    <property type="entry name" value="Hexapep"/>
    <property type="match status" value="1"/>
</dbReference>
<dbReference type="InterPro" id="IPR047324">
    <property type="entry name" value="LbH_gamma_CA-like"/>
</dbReference>
<dbReference type="InterPro" id="IPR050484">
    <property type="entry name" value="Transf_Hexapept/Carb_Anhydrase"/>
</dbReference>
<dbReference type="SUPFAM" id="SSF51161">
    <property type="entry name" value="Trimeric LpxA-like enzymes"/>
    <property type="match status" value="1"/>
</dbReference>
<evidence type="ECO:0000313" key="1">
    <source>
        <dbReference type="EMBL" id="CBG40659.1"/>
    </source>
</evidence>
<organism evidence="1 2">
    <name type="scientific">Helicobacter mustelae (strain ATCC 43772 / CCUG 25715 / CIP 103759 / LMG 18044 / NCTC 12198 / R85-136P)</name>
    <name type="common">Campylobacter mustelae</name>
    <dbReference type="NCBI Taxonomy" id="679897"/>
    <lineage>
        <taxon>Bacteria</taxon>
        <taxon>Pseudomonadati</taxon>
        <taxon>Campylobacterota</taxon>
        <taxon>Epsilonproteobacteria</taxon>
        <taxon>Campylobacterales</taxon>
        <taxon>Helicobacteraceae</taxon>
        <taxon>Helicobacter</taxon>
    </lineage>
</organism>
<evidence type="ECO:0000313" key="2">
    <source>
        <dbReference type="Proteomes" id="UP000001522"/>
    </source>
</evidence>
<dbReference type="InterPro" id="IPR011004">
    <property type="entry name" value="Trimer_LpxA-like_sf"/>
</dbReference>
<dbReference type="PANTHER" id="PTHR13061">
    <property type="entry name" value="DYNACTIN SUBUNIT P25"/>
    <property type="match status" value="1"/>
</dbReference>
<sequence length="180" mass="19866">MEQTLIPHHSHTPILHPQTYVFNGVHIIGQVEIQKDCSIWFGSVLRGDVHYIQIGQRSNIQDLTTIHVGYPDSEGRGYVKIGEDVTIGHNCIIHGCTIEDFVIVGMGSIIMDDAHIGAHSIVGAGSLVTKGKKFPPKSLIMGNPAKFIRELSDQEILSIAESSRHYVELAQSYKLIQGKE</sequence>
<name>D3UJI3_HELM1</name>
<dbReference type="GO" id="GO:0016740">
    <property type="term" value="F:transferase activity"/>
    <property type="evidence" value="ECO:0007669"/>
    <property type="project" value="UniProtKB-KW"/>
</dbReference>
<reference evidence="1 2" key="1">
    <citation type="journal article" date="2010" name="BMC Genomics">
        <title>Comparative genomics and proteomics of Helicobacter mustelae, an ulcerogenic and carcinogenic gastric pathogen.</title>
        <authorList>
            <person name="O'Toole P.W."/>
            <person name="Snelling W.J."/>
            <person name="Canchaya C."/>
            <person name="Forde B.M."/>
            <person name="Hardie K.R."/>
            <person name="Josenhans C."/>
            <person name="Graham R.L.J."/>
            <person name="McMullan G."/>
            <person name="Parkhill J."/>
            <person name="Belda E."/>
            <person name="Bentley S.D."/>
        </authorList>
    </citation>
    <scope>NUCLEOTIDE SEQUENCE [LARGE SCALE GENOMIC DNA]</scope>
    <source>
        <strain evidence="2">ATCC 43772 / LMG 18044 / NCTC 12198 / 12198</strain>
    </source>
</reference>
<dbReference type="eggNOG" id="COG0663">
    <property type="taxonomic scope" value="Bacteria"/>
</dbReference>
<dbReference type="InterPro" id="IPR001451">
    <property type="entry name" value="Hexapep"/>
</dbReference>
<dbReference type="PANTHER" id="PTHR13061:SF29">
    <property type="entry name" value="GAMMA CARBONIC ANHYDRASE-LIKE 1, MITOCHONDRIAL-RELATED"/>
    <property type="match status" value="1"/>
</dbReference>
<gene>
    <name evidence="1" type="ordered locus">HMU14060</name>
</gene>
<dbReference type="Proteomes" id="UP000001522">
    <property type="component" value="Chromosome"/>
</dbReference>
<accession>D3UJI3</accession>
<dbReference type="STRING" id="679897.HMU14060"/>
<dbReference type="KEGG" id="hms:HMU14060"/>
<dbReference type="RefSeq" id="WP_013023725.1">
    <property type="nucleotide sequence ID" value="NC_013949.1"/>
</dbReference>
<proteinExistence type="predicted"/>
<protein>
    <submittedName>
        <fullName evidence="1">Putative acetyltransferase</fullName>
    </submittedName>
</protein>
<dbReference type="Gene3D" id="2.160.10.10">
    <property type="entry name" value="Hexapeptide repeat proteins"/>
    <property type="match status" value="1"/>
</dbReference>